<evidence type="ECO:0000313" key="10">
    <source>
        <dbReference type="Proteomes" id="UP000294682"/>
    </source>
</evidence>
<feature type="domain" description="PAS" evidence="5">
    <location>
        <begin position="540"/>
        <end position="589"/>
    </location>
</feature>
<dbReference type="Pfam" id="PF00072">
    <property type="entry name" value="Response_reg"/>
    <property type="match status" value="1"/>
</dbReference>
<dbReference type="Gene3D" id="3.40.50.2300">
    <property type="match status" value="1"/>
</dbReference>
<evidence type="ECO:0000313" key="9">
    <source>
        <dbReference type="EMBL" id="TCL44536.1"/>
    </source>
</evidence>
<dbReference type="SUPFAM" id="SSF52172">
    <property type="entry name" value="CheY-like"/>
    <property type="match status" value="1"/>
</dbReference>
<protein>
    <recommendedName>
        <fullName evidence="1">Stage 0 sporulation protein A homolog</fullName>
    </recommendedName>
</protein>
<dbReference type="PROSITE" id="PS51832">
    <property type="entry name" value="HD_GYP"/>
    <property type="match status" value="1"/>
</dbReference>
<evidence type="ECO:0000256" key="2">
    <source>
        <dbReference type="ARBA" id="ARBA00024867"/>
    </source>
</evidence>
<dbReference type="NCBIfam" id="TIGR00229">
    <property type="entry name" value="sensory_box"/>
    <property type="match status" value="2"/>
</dbReference>
<dbReference type="Gene3D" id="3.30.70.270">
    <property type="match status" value="1"/>
</dbReference>
<dbReference type="SUPFAM" id="SSF55785">
    <property type="entry name" value="PYP-like sensor domain (PAS domain)"/>
    <property type="match status" value="2"/>
</dbReference>
<dbReference type="SMART" id="SM00086">
    <property type="entry name" value="PAC"/>
    <property type="match status" value="2"/>
</dbReference>
<dbReference type="Gene3D" id="1.10.3210.10">
    <property type="entry name" value="Hypothetical protein af1432"/>
    <property type="match status" value="1"/>
</dbReference>
<dbReference type="InterPro" id="IPR029787">
    <property type="entry name" value="Nucleotide_cyclase"/>
</dbReference>
<dbReference type="EMBL" id="SLUK01000002">
    <property type="protein sequence ID" value="TCL44536.1"/>
    <property type="molecule type" value="Genomic_DNA"/>
</dbReference>
<dbReference type="InterPro" id="IPR003607">
    <property type="entry name" value="HD/PDEase_dom"/>
</dbReference>
<dbReference type="InterPro" id="IPR011006">
    <property type="entry name" value="CheY-like_superfamily"/>
</dbReference>
<organism evidence="9 10">
    <name type="scientific">Harryflintia acetispora</name>
    <dbReference type="NCBI Taxonomy" id="1849041"/>
    <lineage>
        <taxon>Bacteria</taxon>
        <taxon>Bacillati</taxon>
        <taxon>Bacillota</taxon>
        <taxon>Clostridia</taxon>
        <taxon>Eubacteriales</taxon>
        <taxon>Oscillospiraceae</taxon>
        <taxon>Harryflintia</taxon>
    </lineage>
</organism>
<dbReference type="Gene3D" id="3.30.450.20">
    <property type="entry name" value="PAS domain"/>
    <property type="match status" value="2"/>
</dbReference>
<dbReference type="InterPro" id="IPR001789">
    <property type="entry name" value="Sig_transdc_resp-reg_receiver"/>
</dbReference>
<dbReference type="Pfam" id="PF13487">
    <property type="entry name" value="HD_5"/>
    <property type="match status" value="1"/>
</dbReference>
<dbReference type="AlphaFoldDB" id="A0A9X8ULF2"/>
<evidence type="ECO:0000256" key="1">
    <source>
        <dbReference type="ARBA" id="ARBA00018672"/>
    </source>
</evidence>
<dbReference type="SMART" id="SM00471">
    <property type="entry name" value="HDc"/>
    <property type="match status" value="1"/>
</dbReference>
<dbReference type="InterPro" id="IPR029016">
    <property type="entry name" value="GAF-like_dom_sf"/>
</dbReference>
<dbReference type="SUPFAM" id="SSF55073">
    <property type="entry name" value="Nucleotide cyclase"/>
    <property type="match status" value="1"/>
</dbReference>
<dbReference type="PROSITE" id="PS50110">
    <property type="entry name" value="RESPONSE_REGULATORY"/>
    <property type="match status" value="1"/>
</dbReference>
<comment type="function">
    <text evidence="2">May play the central regulatory role in sporulation. It may be an element of the effector pathway responsible for the activation of sporulation genes in response to nutritional stress. Spo0A may act in concert with spo0H (a sigma factor) to control the expression of some genes that are critical to the sporulation process.</text>
</comment>
<dbReference type="InterPro" id="IPR000700">
    <property type="entry name" value="PAS-assoc_C"/>
</dbReference>
<evidence type="ECO:0000259" key="8">
    <source>
        <dbReference type="PROSITE" id="PS51832"/>
    </source>
</evidence>
<comment type="caution">
    <text evidence="9">The sequence shown here is derived from an EMBL/GenBank/DDBJ whole genome shotgun (WGS) entry which is preliminary data.</text>
</comment>
<dbReference type="InterPro" id="IPR043128">
    <property type="entry name" value="Rev_trsase/Diguanyl_cyclase"/>
</dbReference>
<keyword evidence="10" id="KW-1185">Reference proteome</keyword>
<dbReference type="Pfam" id="PF00990">
    <property type="entry name" value="GGDEF"/>
    <property type="match status" value="1"/>
</dbReference>
<dbReference type="PROSITE" id="PS50887">
    <property type="entry name" value="GGDEF"/>
    <property type="match status" value="1"/>
</dbReference>
<feature type="modified residue" description="4-aspartylphosphate" evidence="3">
    <location>
        <position position="55"/>
    </location>
</feature>
<dbReference type="CDD" id="cd00156">
    <property type="entry name" value="REC"/>
    <property type="match status" value="1"/>
</dbReference>
<dbReference type="CDD" id="cd00130">
    <property type="entry name" value="PAS"/>
    <property type="match status" value="2"/>
</dbReference>
<evidence type="ECO:0000259" key="5">
    <source>
        <dbReference type="PROSITE" id="PS50112"/>
    </source>
</evidence>
<feature type="domain" description="PAC" evidence="6">
    <location>
        <begin position="720"/>
        <end position="772"/>
    </location>
</feature>
<proteinExistence type="predicted"/>
<dbReference type="PANTHER" id="PTHR45228:SF5">
    <property type="entry name" value="CYCLIC DI-GMP PHOSPHODIESTERASE VC_1348-RELATED"/>
    <property type="match status" value="1"/>
</dbReference>
<evidence type="ECO:0000256" key="3">
    <source>
        <dbReference type="PROSITE-ProRule" id="PRU00169"/>
    </source>
</evidence>
<dbReference type="RefSeq" id="WP_132083962.1">
    <property type="nucleotide sequence ID" value="NZ_SLUK01000002.1"/>
</dbReference>
<evidence type="ECO:0000259" key="6">
    <source>
        <dbReference type="PROSITE" id="PS50113"/>
    </source>
</evidence>
<feature type="domain" description="Response regulatory" evidence="4">
    <location>
        <begin position="5"/>
        <end position="122"/>
    </location>
</feature>
<sequence length="1252" mass="142725">MNRDTLLIVDDMEINRAILRALFEQEYNLLEAENGEQAIMLIKQYHDSLAAVLLDLVMPIKSGYQVMAELSQNGLMASIPVVVITSEDSMENEVRAFDLGAADIILKPFEPHVVRRRVQNAVELNRHKMHLEEMVEEQAAKLRESRDVIMDTLSSVIEHRSAETGQHVLRIRMFTKVLLQNVARFCPEYDLDDHAIGVIAEAAALHDIGKISIPDTILNKPGPLSDEEFEIMKSHTIKGCEILSGLDRMSDTEYLRYAYNICRYHHERWDGKGYPEGLKGDNTPICAQAVGIADAYDALTTDRVYKKEIPSEQAITMILNGECGAFSPKLLECLKNVREDFYELSSSYSDGLAPRSAFERLPEHPPIQLGNIKNLPELGQMKYLALLRYLESTVMEVDFDSGVYHLVHQQSEDFLDLRSGNTFAESLHAFAEHAVHPDDRPLVLEILDKYIEDFFSSGLMKRSRKYRIFHHASGEYVWYEGTALRVDLDNPKHHKALIVWKQLDQAESPASSFDGTADIPTTQNLMVGVQQCLNDRWFTMTYVNEGFIVLFGYSKKELEERFHNRYLEMIHPDDRQGVLRQYRDQLSCGSAQELEYRIVSRQGQAVWVLEKYQLLMGSDGREYLNCVLTDITQIKQAQEALRLSMERYQIIQEQTNDIIFEGDLSTWEFSYSANWEAKFGYKPLTHLTRETAQTASHLFPDDVPGFLRLMESIAAGAPYGEAEVRLAKADGKYLWCRIRATTQFGSDKKPVRVVGVILDIDGEKRRFQELTHKAEQDTLTELYTKMAAGEAIKRTLKGRAPEDRFAMLIIDLDNFKLVNDLHGHMFGDAVLAKAASCLKTLFRAADIVARFGGDEFLVFLRYGSDDAWLESMAQRIVEALRDMFQDDMWDCRLTCSVGISRCPQDGADYQSLFQHCDRALYQAKLSGKDRFALYDKRTMSNIFGAGAQQHTSGTRIESDGAADFSVDSIVPQAFKLLYESGDAQTAINAILEMAGCKYNVSRVYIFENSEDGSWCKNTFEWCNEGIRPEIDNLQRVEYHDLGESYQRNFDENGIFYCRDIAKLPREQYTLLESQGIRSLLQCAVRDGGKFVGFVGFDDCKILRMWTQNQIDALTFISELLSTFLLKKRAQDRALAAAQNLEMVLDNQNAWLYVIDPDSFALQYINAKTLDAAPGTKPGMRCYEAFFHRGSPCESCPARGIRRLRHQELEIYNPVLHIWSMANACMIRWDGQDACLLACYDIAKYKDADPSRP</sequence>
<feature type="domain" description="GGDEF" evidence="7">
    <location>
        <begin position="803"/>
        <end position="936"/>
    </location>
</feature>
<dbReference type="SMART" id="SM00267">
    <property type="entry name" value="GGDEF"/>
    <property type="match status" value="1"/>
</dbReference>
<dbReference type="InterPro" id="IPR037522">
    <property type="entry name" value="HD_GYP_dom"/>
</dbReference>
<feature type="domain" description="HD-GYP" evidence="8">
    <location>
        <begin position="142"/>
        <end position="350"/>
    </location>
</feature>
<dbReference type="NCBIfam" id="TIGR00254">
    <property type="entry name" value="GGDEF"/>
    <property type="match status" value="1"/>
</dbReference>
<evidence type="ECO:0000259" key="7">
    <source>
        <dbReference type="PROSITE" id="PS50887"/>
    </source>
</evidence>
<dbReference type="PROSITE" id="PS50112">
    <property type="entry name" value="PAS"/>
    <property type="match status" value="1"/>
</dbReference>
<dbReference type="Gene3D" id="3.30.450.40">
    <property type="match status" value="1"/>
</dbReference>
<dbReference type="SMART" id="SM00448">
    <property type="entry name" value="REC"/>
    <property type="match status" value="1"/>
</dbReference>
<dbReference type="InterPro" id="IPR013655">
    <property type="entry name" value="PAS_fold_3"/>
</dbReference>
<name>A0A9X8ULF2_9FIRM</name>
<keyword evidence="3" id="KW-0597">Phosphoprotein</keyword>
<dbReference type="InterPro" id="IPR035965">
    <property type="entry name" value="PAS-like_dom_sf"/>
</dbReference>
<reference evidence="9 10" key="1">
    <citation type="submission" date="2019-03" db="EMBL/GenBank/DDBJ databases">
        <title>Genomic Encyclopedia of Type Strains, Phase IV (KMG-IV): sequencing the most valuable type-strain genomes for metagenomic binning, comparative biology and taxonomic classification.</title>
        <authorList>
            <person name="Goeker M."/>
        </authorList>
    </citation>
    <scope>NUCLEOTIDE SEQUENCE [LARGE SCALE GENOMIC DNA]</scope>
    <source>
        <strain evidence="9 10">DSM 100433</strain>
    </source>
</reference>
<dbReference type="SUPFAM" id="SSF55781">
    <property type="entry name" value="GAF domain-like"/>
    <property type="match status" value="1"/>
</dbReference>
<dbReference type="Pfam" id="PF08447">
    <property type="entry name" value="PAS_3"/>
    <property type="match status" value="2"/>
</dbReference>
<dbReference type="PROSITE" id="PS50113">
    <property type="entry name" value="PAC"/>
    <property type="match status" value="2"/>
</dbReference>
<dbReference type="InterPro" id="IPR000160">
    <property type="entry name" value="GGDEF_dom"/>
</dbReference>
<gene>
    <name evidence="9" type="ORF">EDD78_102156</name>
</gene>
<dbReference type="InterPro" id="IPR052020">
    <property type="entry name" value="Cyclic_di-GMP/3'3'-cGAMP_PDE"/>
</dbReference>
<accession>A0A9X8ULF2</accession>
<dbReference type="PANTHER" id="PTHR45228">
    <property type="entry name" value="CYCLIC DI-GMP PHOSPHODIESTERASE TM_0186-RELATED"/>
    <property type="match status" value="1"/>
</dbReference>
<dbReference type="InterPro" id="IPR000014">
    <property type="entry name" value="PAS"/>
</dbReference>
<dbReference type="GO" id="GO:0000160">
    <property type="term" value="P:phosphorelay signal transduction system"/>
    <property type="evidence" value="ECO:0007669"/>
    <property type="project" value="InterPro"/>
</dbReference>
<feature type="domain" description="PAC" evidence="6">
    <location>
        <begin position="592"/>
        <end position="643"/>
    </location>
</feature>
<dbReference type="Proteomes" id="UP000294682">
    <property type="component" value="Unassembled WGS sequence"/>
</dbReference>
<dbReference type="CDD" id="cd00077">
    <property type="entry name" value="HDc"/>
    <property type="match status" value="1"/>
</dbReference>
<dbReference type="InterPro" id="IPR001610">
    <property type="entry name" value="PAC"/>
</dbReference>
<dbReference type="SUPFAM" id="SSF109604">
    <property type="entry name" value="HD-domain/PDEase-like"/>
    <property type="match status" value="1"/>
</dbReference>
<evidence type="ECO:0000259" key="4">
    <source>
        <dbReference type="PROSITE" id="PS50110"/>
    </source>
</evidence>
<dbReference type="CDD" id="cd01949">
    <property type="entry name" value="GGDEF"/>
    <property type="match status" value="1"/>
</dbReference>